<dbReference type="EMBL" id="JAEHHL010000001">
    <property type="protein sequence ID" value="MBK0397651.1"/>
    <property type="molecule type" value="Genomic_DNA"/>
</dbReference>
<dbReference type="InterPro" id="IPR019546">
    <property type="entry name" value="TAT_signal_bac_arc"/>
</dbReference>
<dbReference type="NCBIfam" id="TIGR02811">
    <property type="entry name" value="formate_TAT"/>
    <property type="match status" value="1"/>
</dbReference>
<keyword evidence="2" id="KW-1185">Reference proteome</keyword>
<comment type="caution">
    <text evidence="1">The sequence shown here is derived from an EMBL/GenBank/DDBJ whole genome shotgun (WGS) entry which is preliminary data.</text>
</comment>
<dbReference type="NCBIfam" id="TIGR01409">
    <property type="entry name" value="TAT_signal_seq"/>
    <property type="match status" value="1"/>
</dbReference>
<proteinExistence type="predicted"/>
<evidence type="ECO:0000313" key="2">
    <source>
        <dbReference type="Proteomes" id="UP000655420"/>
    </source>
</evidence>
<gene>
    <name evidence="1" type="ORF">H0I76_00475</name>
</gene>
<sequence length="60" mass="6414">MSDDKATASRRDFLRLAGLAAPAAAVTVVTGKPAEAAVPSASDGYRETEHVRKFYESARF</sequence>
<dbReference type="InterPro" id="IPR006311">
    <property type="entry name" value="TAT_signal"/>
</dbReference>
<evidence type="ECO:0000313" key="1">
    <source>
        <dbReference type="EMBL" id="MBK0397651.1"/>
    </source>
</evidence>
<name>A0A8J7SBJ1_9RHOB</name>
<reference evidence="1" key="1">
    <citation type="submission" date="2020-12" db="EMBL/GenBank/DDBJ databases">
        <title>Bacterial taxonomy.</title>
        <authorList>
            <person name="Pan X."/>
        </authorList>
    </citation>
    <scope>NUCLEOTIDE SEQUENCE</scope>
    <source>
        <strain evidence="1">M0105</strain>
    </source>
</reference>
<accession>A0A8J7SBJ1</accession>
<organism evidence="1 2">
    <name type="scientific">Thermohalobaculum xanthum</name>
    <dbReference type="NCBI Taxonomy" id="2753746"/>
    <lineage>
        <taxon>Bacteria</taxon>
        <taxon>Pseudomonadati</taxon>
        <taxon>Pseudomonadota</taxon>
        <taxon>Alphaproteobacteria</taxon>
        <taxon>Rhodobacterales</taxon>
        <taxon>Paracoccaceae</taxon>
        <taxon>Thermohalobaculum</taxon>
    </lineage>
</organism>
<dbReference type="InterPro" id="IPR014177">
    <property type="entry name" value="Formate_DH_TAT-contain"/>
</dbReference>
<dbReference type="PROSITE" id="PS51318">
    <property type="entry name" value="TAT"/>
    <property type="match status" value="1"/>
</dbReference>
<dbReference type="RefSeq" id="WP_200605629.1">
    <property type="nucleotide sequence ID" value="NZ_JAEHHL010000001.1"/>
</dbReference>
<dbReference type="Proteomes" id="UP000655420">
    <property type="component" value="Unassembled WGS sequence"/>
</dbReference>
<protein>
    <submittedName>
        <fullName evidence="1">Twin-arginine translocation signal domain-containing protein</fullName>
    </submittedName>
</protein>
<dbReference type="AlphaFoldDB" id="A0A8J7SBJ1"/>
<dbReference type="PIRSF" id="PIRSF036704">
    <property type="entry name" value="UCP036704"/>
    <property type="match status" value="1"/>
</dbReference>